<feature type="compositionally biased region" description="Low complexity" evidence="9">
    <location>
        <begin position="313"/>
        <end position="332"/>
    </location>
</feature>
<comment type="subcellular location">
    <subcellularLocation>
        <location evidence="1">Cytoplasm</location>
    </subcellularLocation>
</comment>
<dbReference type="Pfam" id="PF05103">
    <property type="entry name" value="DivIVA"/>
    <property type="match status" value="1"/>
</dbReference>
<dbReference type="RefSeq" id="WP_343871730.1">
    <property type="nucleotide sequence ID" value="NZ_BAAAIX010000001.1"/>
</dbReference>
<evidence type="ECO:0000256" key="9">
    <source>
        <dbReference type="SAM" id="MobiDB-lite"/>
    </source>
</evidence>
<sequence>MTLTLEDVKNVRFRIAKRQGEGYMATEVDEFVDRVDETFGTMLEENERLKAQLDALDGSAGEAGQADNSELEAENQRLRAELEQARTAAPVAPVADDSQDSAELELLRRENAELRGQLDGARSELEQARATTGLTVMDGNQSGTGRVEKIVVTTAAQASPAVTRLVQLATEQAEAVVSEAENEAARKVEEANRQAHEVTIDAQTRAERIQSEARVNADQMTQGARAEAERVESEARARSEALTTDVDNRRRELFTALESERDELVGKVDHLRSFETSYRSNLVNHFRSQLDAVENSRMEPSEAPALLTEERPQAPVGQSAAAPQAAGQSATPRLDALLAEGN</sequence>
<gene>
    <name evidence="10" type="ORF">ACFSCS_00480</name>
</gene>
<organism evidence="10 11">
    <name type="scientific">Luteococcus peritonei</name>
    <dbReference type="NCBI Taxonomy" id="88874"/>
    <lineage>
        <taxon>Bacteria</taxon>
        <taxon>Bacillati</taxon>
        <taxon>Actinomycetota</taxon>
        <taxon>Actinomycetes</taxon>
        <taxon>Propionibacteriales</taxon>
        <taxon>Propionibacteriaceae</taxon>
        <taxon>Luteococcus</taxon>
    </lineage>
</organism>
<feature type="compositionally biased region" description="Basic and acidic residues" evidence="9">
    <location>
        <begin position="226"/>
        <end position="239"/>
    </location>
</feature>
<dbReference type="InterPro" id="IPR019933">
    <property type="entry name" value="DivIVA_domain"/>
</dbReference>
<keyword evidence="11" id="KW-1185">Reference proteome</keyword>
<keyword evidence="5 8" id="KW-0175">Coiled coil</keyword>
<protein>
    <recommendedName>
        <fullName evidence="2">Cell wall synthesis protein Wag31</fullName>
    </recommendedName>
    <alternativeName>
        <fullName evidence="7">Antigen 84</fullName>
    </alternativeName>
</protein>
<evidence type="ECO:0000256" key="2">
    <source>
        <dbReference type="ARBA" id="ARBA00018787"/>
    </source>
</evidence>
<dbReference type="NCBIfam" id="TIGR03544">
    <property type="entry name" value="DivI1A_domain"/>
    <property type="match status" value="1"/>
</dbReference>
<name>A0ABW4RSM5_9ACTN</name>
<dbReference type="PANTHER" id="PTHR35794:SF1">
    <property type="entry name" value="CELL CYCLE PROTEIN GPSB"/>
    <property type="match status" value="1"/>
</dbReference>
<evidence type="ECO:0000256" key="8">
    <source>
        <dbReference type="SAM" id="Coils"/>
    </source>
</evidence>
<feature type="region of interest" description="Disordered" evidence="9">
    <location>
        <begin position="212"/>
        <end position="243"/>
    </location>
</feature>
<keyword evidence="6" id="KW-0131">Cell cycle</keyword>
<accession>A0ABW4RSM5</accession>
<dbReference type="Proteomes" id="UP001597326">
    <property type="component" value="Unassembled WGS sequence"/>
</dbReference>
<evidence type="ECO:0000256" key="1">
    <source>
        <dbReference type="ARBA" id="ARBA00004496"/>
    </source>
</evidence>
<evidence type="ECO:0000256" key="5">
    <source>
        <dbReference type="ARBA" id="ARBA00023054"/>
    </source>
</evidence>
<evidence type="ECO:0000313" key="11">
    <source>
        <dbReference type="Proteomes" id="UP001597326"/>
    </source>
</evidence>
<evidence type="ECO:0000256" key="3">
    <source>
        <dbReference type="ARBA" id="ARBA00022490"/>
    </source>
</evidence>
<evidence type="ECO:0000313" key="10">
    <source>
        <dbReference type="EMBL" id="MFD1888664.1"/>
    </source>
</evidence>
<dbReference type="Gene3D" id="6.10.250.660">
    <property type="match status" value="1"/>
</dbReference>
<feature type="region of interest" description="Disordered" evidence="9">
    <location>
        <begin position="292"/>
        <end position="342"/>
    </location>
</feature>
<dbReference type="EMBL" id="JBHUFZ010000001">
    <property type="protein sequence ID" value="MFD1888664.1"/>
    <property type="molecule type" value="Genomic_DNA"/>
</dbReference>
<evidence type="ECO:0000256" key="6">
    <source>
        <dbReference type="ARBA" id="ARBA00023306"/>
    </source>
</evidence>
<evidence type="ECO:0000256" key="7">
    <source>
        <dbReference type="ARBA" id="ARBA00031737"/>
    </source>
</evidence>
<feature type="coiled-coil region" evidence="8">
    <location>
        <begin position="61"/>
        <end position="131"/>
    </location>
</feature>
<dbReference type="InterPro" id="IPR007793">
    <property type="entry name" value="DivIVA_fam"/>
</dbReference>
<feature type="coiled-coil region" evidence="8">
    <location>
        <begin position="170"/>
        <end position="197"/>
    </location>
</feature>
<comment type="caution">
    <text evidence="10">The sequence shown here is derived from an EMBL/GenBank/DDBJ whole genome shotgun (WGS) entry which is preliminary data.</text>
</comment>
<keyword evidence="4" id="KW-0132">Cell division</keyword>
<keyword evidence="3" id="KW-0963">Cytoplasm</keyword>
<dbReference type="PANTHER" id="PTHR35794">
    <property type="entry name" value="CELL DIVISION PROTEIN DIVIVA"/>
    <property type="match status" value="1"/>
</dbReference>
<reference evidence="11" key="1">
    <citation type="journal article" date="2019" name="Int. J. Syst. Evol. Microbiol.">
        <title>The Global Catalogue of Microorganisms (GCM) 10K type strain sequencing project: providing services to taxonomists for standard genome sequencing and annotation.</title>
        <authorList>
            <consortium name="The Broad Institute Genomics Platform"/>
            <consortium name="The Broad Institute Genome Sequencing Center for Infectious Disease"/>
            <person name="Wu L."/>
            <person name="Ma J."/>
        </authorList>
    </citation>
    <scope>NUCLEOTIDE SEQUENCE [LARGE SCALE GENOMIC DNA]</scope>
    <source>
        <strain evidence="11">CAIM 431</strain>
    </source>
</reference>
<proteinExistence type="predicted"/>
<evidence type="ECO:0000256" key="4">
    <source>
        <dbReference type="ARBA" id="ARBA00022618"/>
    </source>
</evidence>